<dbReference type="EMBL" id="BGZK01000046">
    <property type="protein sequence ID" value="GBP11377.1"/>
    <property type="molecule type" value="Genomic_DNA"/>
</dbReference>
<keyword evidence="2" id="KW-1185">Reference proteome</keyword>
<gene>
    <name evidence="1" type="ORF">EVAR_92893_1</name>
</gene>
<proteinExistence type="predicted"/>
<name>A0A4C1TDA1_EUMVA</name>
<evidence type="ECO:0000313" key="2">
    <source>
        <dbReference type="Proteomes" id="UP000299102"/>
    </source>
</evidence>
<evidence type="ECO:0000313" key="1">
    <source>
        <dbReference type="EMBL" id="GBP11377.1"/>
    </source>
</evidence>
<protein>
    <submittedName>
        <fullName evidence="1">Uncharacterized protein</fullName>
    </submittedName>
</protein>
<dbReference type="Proteomes" id="UP000299102">
    <property type="component" value="Unassembled WGS sequence"/>
</dbReference>
<organism evidence="1 2">
    <name type="scientific">Eumeta variegata</name>
    <name type="common">Bagworm moth</name>
    <name type="synonym">Eumeta japonica</name>
    <dbReference type="NCBI Taxonomy" id="151549"/>
    <lineage>
        <taxon>Eukaryota</taxon>
        <taxon>Metazoa</taxon>
        <taxon>Ecdysozoa</taxon>
        <taxon>Arthropoda</taxon>
        <taxon>Hexapoda</taxon>
        <taxon>Insecta</taxon>
        <taxon>Pterygota</taxon>
        <taxon>Neoptera</taxon>
        <taxon>Endopterygota</taxon>
        <taxon>Lepidoptera</taxon>
        <taxon>Glossata</taxon>
        <taxon>Ditrysia</taxon>
        <taxon>Tineoidea</taxon>
        <taxon>Psychidae</taxon>
        <taxon>Oiketicinae</taxon>
        <taxon>Eumeta</taxon>
    </lineage>
</organism>
<comment type="caution">
    <text evidence="1">The sequence shown here is derived from an EMBL/GenBank/DDBJ whole genome shotgun (WGS) entry which is preliminary data.</text>
</comment>
<accession>A0A4C1TDA1</accession>
<sequence>MYKNMVRMAAAERLRTGIRTRMYRVRPRPLRCVTQRPHNPLAPVVDVQLETTLVSNPDPQWVEGRKYTPAI</sequence>
<reference evidence="1 2" key="1">
    <citation type="journal article" date="2019" name="Commun. Biol.">
        <title>The bagworm genome reveals a unique fibroin gene that provides high tensile strength.</title>
        <authorList>
            <person name="Kono N."/>
            <person name="Nakamura H."/>
            <person name="Ohtoshi R."/>
            <person name="Tomita M."/>
            <person name="Numata K."/>
            <person name="Arakawa K."/>
        </authorList>
    </citation>
    <scope>NUCLEOTIDE SEQUENCE [LARGE SCALE GENOMIC DNA]</scope>
</reference>
<dbReference type="AlphaFoldDB" id="A0A4C1TDA1"/>